<dbReference type="InterPro" id="IPR006083">
    <property type="entry name" value="PRK/URK"/>
</dbReference>
<proteinExistence type="predicted"/>
<dbReference type="Proteomes" id="UP000030153">
    <property type="component" value="Unassembled WGS sequence"/>
</dbReference>
<reference evidence="2 3" key="1">
    <citation type="submission" date="2013-08" db="EMBL/GenBank/DDBJ databases">
        <title>Genome of Pontibacillus chungwhensis.</title>
        <authorList>
            <person name="Wang Q."/>
            <person name="Wang G."/>
        </authorList>
    </citation>
    <scope>NUCLEOTIDE SEQUENCE [LARGE SCALE GENOMIC DNA]</scope>
    <source>
        <strain evidence="2 3">BH030062</strain>
    </source>
</reference>
<dbReference type="AlphaFoldDB" id="A0A0A2UVM6"/>
<dbReference type="OrthoDB" id="1420794at2"/>
<feature type="domain" description="Phosphoribulokinase/uridine kinase" evidence="1">
    <location>
        <begin position="18"/>
        <end position="154"/>
    </location>
</feature>
<dbReference type="GO" id="GO:0005524">
    <property type="term" value="F:ATP binding"/>
    <property type="evidence" value="ECO:0007669"/>
    <property type="project" value="InterPro"/>
</dbReference>
<keyword evidence="2" id="KW-0808">Transferase</keyword>
<dbReference type="GO" id="GO:0004849">
    <property type="term" value="F:uridine kinase activity"/>
    <property type="evidence" value="ECO:0007669"/>
    <property type="project" value="UniProtKB-EC"/>
</dbReference>
<dbReference type="STRING" id="1385513.N780_03955"/>
<dbReference type="Gene3D" id="3.40.50.300">
    <property type="entry name" value="P-loop containing nucleotide triphosphate hydrolases"/>
    <property type="match status" value="1"/>
</dbReference>
<evidence type="ECO:0000313" key="3">
    <source>
        <dbReference type="Proteomes" id="UP000030153"/>
    </source>
</evidence>
<sequence>MLDPNKLKGSLNRNRRYVIGIDGLSRSGKTTFVEKVKAILEKKQIDCTIIHLDHHIVEKHERYQTGMDSWVEYYHLQWDVERLRDALFRELATASSLTLPFYYYAKDECRDEEIRLPSEGVIVVEGVFLQREEWRAYLDHVYFLDCPRETRFNRESEHTQANINKFQERYWKAEDYYMNKVHPLSKADHVLLT</sequence>
<comment type="caution">
    <text evidence="2">The sequence shown here is derived from an EMBL/GenBank/DDBJ whole genome shotgun (WGS) entry which is preliminary data.</text>
</comment>
<dbReference type="EMBL" id="AVBG01000011">
    <property type="protein sequence ID" value="KGP90561.1"/>
    <property type="molecule type" value="Genomic_DNA"/>
</dbReference>
<dbReference type="SUPFAM" id="SSF52540">
    <property type="entry name" value="P-loop containing nucleoside triphosphate hydrolases"/>
    <property type="match status" value="1"/>
</dbReference>
<protein>
    <submittedName>
        <fullName evidence="2">Uridine kinase</fullName>
        <ecNumber evidence="2">2.7.1.48</ecNumber>
    </submittedName>
</protein>
<evidence type="ECO:0000313" key="2">
    <source>
        <dbReference type="EMBL" id="KGP90561.1"/>
    </source>
</evidence>
<keyword evidence="3" id="KW-1185">Reference proteome</keyword>
<evidence type="ECO:0000259" key="1">
    <source>
        <dbReference type="Pfam" id="PF00485"/>
    </source>
</evidence>
<keyword evidence="2" id="KW-0418">Kinase</keyword>
<dbReference type="eggNOG" id="COG0572">
    <property type="taxonomic scope" value="Bacteria"/>
</dbReference>
<dbReference type="InterPro" id="IPR027417">
    <property type="entry name" value="P-loop_NTPase"/>
</dbReference>
<gene>
    <name evidence="2" type="ORF">N780_03955</name>
</gene>
<dbReference type="NCBIfam" id="NF005807">
    <property type="entry name" value="PRK07667.1"/>
    <property type="match status" value="1"/>
</dbReference>
<name>A0A0A2UVM6_9BACI</name>
<dbReference type="EC" id="2.7.1.48" evidence="2"/>
<dbReference type="Pfam" id="PF00485">
    <property type="entry name" value="PRK"/>
    <property type="match status" value="1"/>
</dbReference>
<organism evidence="2 3">
    <name type="scientific">Pontibacillus chungwhensis BH030062</name>
    <dbReference type="NCBI Taxonomy" id="1385513"/>
    <lineage>
        <taxon>Bacteria</taxon>
        <taxon>Bacillati</taxon>
        <taxon>Bacillota</taxon>
        <taxon>Bacilli</taxon>
        <taxon>Bacillales</taxon>
        <taxon>Bacillaceae</taxon>
        <taxon>Pontibacillus</taxon>
    </lineage>
</organism>
<accession>A0A0A2UVM6</accession>
<dbReference type="RefSeq" id="WP_036785217.1">
    <property type="nucleotide sequence ID" value="NZ_AVBG01000011.1"/>
</dbReference>